<dbReference type="EMBL" id="BAAALD010000084">
    <property type="protein sequence ID" value="GAA1112141.1"/>
    <property type="molecule type" value="Genomic_DNA"/>
</dbReference>
<comment type="caution">
    <text evidence="1">The sequence shown here is derived from an EMBL/GenBank/DDBJ whole genome shotgun (WGS) entry which is preliminary data.</text>
</comment>
<dbReference type="SUPFAM" id="SSF56112">
    <property type="entry name" value="Protein kinase-like (PK-like)"/>
    <property type="match status" value="1"/>
</dbReference>
<dbReference type="Proteomes" id="UP001499987">
    <property type="component" value="Unassembled WGS sequence"/>
</dbReference>
<evidence type="ECO:0000313" key="1">
    <source>
        <dbReference type="EMBL" id="GAA1112141.1"/>
    </source>
</evidence>
<reference evidence="1 2" key="1">
    <citation type="journal article" date="2019" name="Int. J. Syst. Evol. Microbiol.">
        <title>The Global Catalogue of Microorganisms (GCM) 10K type strain sequencing project: providing services to taxonomists for standard genome sequencing and annotation.</title>
        <authorList>
            <consortium name="The Broad Institute Genomics Platform"/>
            <consortium name="The Broad Institute Genome Sequencing Center for Infectious Disease"/>
            <person name="Wu L."/>
            <person name="Ma J."/>
        </authorList>
    </citation>
    <scope>NUCLEOTIDE SEQUENCE [LARGE SCALE GENOMIC DNA]</scope>
    <source>
        <strain evidence="1 2">JCM 13002</strain>
    </source>
</reference>
<name>A0ABN1U153_9ACTN</name>
<gene>
    <name evidence="1" type="ORF">GCM10009663_61560</name>
</gene>
<proteinExistence type="predicted"/>
<dbReference type="InterPro" id="IPR011009">
    <property type="entry name" value="Kinase-like_dom_sf"/>
</dbReference>
<organism evidence="1 2">
    <name type="scientific">Kitasatospora arboriphila</name>
    <dbReference type="NCBI Taxonomy" id="258052"/>
    <lineage>
        <taxon>Bacteria</taxon>
        <taxon>Bacillati</taxon>
        <taxon>Actinomycetota</taxon>
        <taxon>Actinomycetes</taxon>
        <taxon>Kitasatosporales</taxon>
        <taxon>Streptomycetaceae</taxon>
        <taxon>Kitasatospora</taxon>
    </lineage>
</organism>
<evidence type="ECO:0000313" key="2">
    <source>
        <dbReference type="Proteomes" id="UP001499987"/>
    </source>
</evidence>
<keyword evidence="2" id="KW-1185">Reference proteome</keyword>
<dbReference type="Pfam" id="PF04655">
    <property type="entry name" value="APH_6_hur"/>
    <property type="match status" value="1"/>
</dbReference>
<accession>A0ABN1U153</accession>
<sequence>MRRTEREATMSALPGQQITVPERLADTVRVWAGEEGLAWLAALPELVSGYLDRWGLTLERVADPGGPISLIGFVHRDDDLAPAVLKAGLVTPETDREHAALRHWAGRGAVLLVDADPAAGVLLLERLHGDIPLRSLAESKAMLEATGLLQRLWVPPADGHPFRLVVDVAAELSGRIAERRALPGAEAAGPLVDEALETAAALAGSEPERFLLHGDFHHGNVLAADRSPWLAIDPKPVVGERAWDLAWLAQDRMDTLAGSPGPRAAVRRRLQQLSGALEVDRDRLRGWTLFRTVEAGLWHLSTGDRAAAELYLEFAAWL</sequence>
<protein>
    <submittedName>
        <fullName evidence="1">Aminoglycoside phosphotransferase family protein</fullName>
    </submittedName>
</protein>
<dbReference type="Gene3D" id="3.90.1200.10">
    <property type="match status" value="1"/>
</dbReference>
<dbReference type="InterPro" id="IPR006748">
    <property type="entry name" value="NH2Glyco/OHUrea_AB-resist_kin"/>
</dbReference>